<evidence type="ECO:0000256" key="1">
    <source>
        <dbReference type="SAM" id="Phobius"/>
    </source>
</evidence>
<feature type="transmembrane region" description="Helical" evidence="1">
    <location>
        <begin position="78"/>
        <end position="102"/>
    </location>
</feature>
<dbReference type="Proteomes" id="UP000253529">
    <property type="component" value="Unassembled WGS sequence"/>
</dbReference>
<accession>A0A366FRX6</accession>
<keyword evidence="1" id="KW-1133">Transmembrane helix</keyword>
<organism evidence="2 3">
    <name type="scientific">Roseiarcus fermentans</name>
    <dbReference type="NCBI Taxonomy" id="1473586"/>
    <lineage>
        <taxon>Bacteria</taxon>
        <taxon>Pseudomonadati</taxon>
        <taxon>Pseudomonadota</taxon>
        <taxon>Alphaproteobacteria</taxon>
        <taxon>Hyphomicrobiales</taxon>
        <taxon>Roseiarcaceae</taxon>
        <taxon>Roseiarcus</taxon>
    </lineage>
</organism>
<feature type="transmembrane region" description="Helical" evidence="1">
    <location>
        <begin position="14"/>
        <end position="35"/>
    </location>
</feature>
<evidence type="ECO:0000313" key="3">
    <source>
        <dbReference type="Proteomes" id="UP000253529"/>
    </source>
</evidence>
<comment type="caution">
    <text evidence="2">The sequence shown here is derived from an EMBL/GenBank/DDBJ whole genome shotgun (WGS) entry which is preliminary data.</text>
</comment>
<keyword evidence="3" id="KW-1185">Reference proteome</keyword>
<protein>
    <submittedName>
        <fullName evidence="2">Uncharacterized protein DUF2721</fullName>
    </submittedName>
</protein>
<dbReference type="AlphaFoldDB" id="A0A366FRX6"/>
<reference evidence="2 3" key="1">
    <citation type="submission" date="2018-06" db="EMBL/GenBank/DDBJ databases">
        <title>Genomic Encyclopedia of Type Strains, Phase IV (KMG-IV): sequencing the most valuable type-strain genomes for metagenomic binning, comparative biology and taxonomic classification.</title>
        <authorList>
            <person name="Goeker M."/>
        </authorList>
    </citation>
    <scope>NUCLEOTIDE SEQUENCE [LARGE SCALE GENOMIC DNA]</scope>
    <source>
        <strain evidence="2 3">DSM 24875</strain>
    </source>
</reference>
<dbReference type="RefSeq" id="WP_113887924.1">
    <property type="nucleotide sequence ID" value="NZ_QNRK01000003.1"/>
</dbReference>
<evidence type="ECO:0000313" key="2">
    <source>
        <dbReference type="EMBL" id="RBP17307.1"/>
    </source>
</evidence>
<keyword evidence="1" id="KW-0812">Transmembrane</keyword>
<dbReference type="EMBL" id="QNRK01000003">
    <property type="protein sequence ID" value="RBP17307.1"/>
    <property type="molecule type" value="Genomic_DNA"/>
</dbReference>
<dbReference type="Pfam" id="PF11026">
    <property type="entry name" value="DUF2721"/>
    <property type="match status" value="1"/>
</dbReference>
<feature type="transmembrane region" description="Helical" evidence="1">
    <location>
        <begin position="108"/>
        <end position="130"/>
    </location>
</feature>
<dbReference type="InterPro" id="IPR021279">
    <property type="entry name" value="DUF2721"/>
</dbReference>
<proteinExistence type="predicted"/>
<gene>
    <name evidence="2" type="ORF">DFR50_103194</name>
</gene>
<keyword evidence="1" id="KW-0472">Membrane</keyword>
<name>A0A366FRX6_9HYPH</name>
<sequence>MLDQISNMDRLSQVIAHAAAPAFLLGAVAGFLSILTSRLQRTADRTRAMTPVRIPGVGGDSSDDLAVLAERCRLLNRAIYLSVLSALSTAALLIVAFTFAALGLEHRVGVAVMFVLALLLLMGSLVMLTLEVRLAIRSLHLD</sequence>